<proteinExistence type="predicted"/>
<comment type="caution">
    <text evidence="1">The sequence shown here is derived from an EMBL/GenBank/DDBJ whole genome shotgun (WGS) entry which is preliminary data.</text>
</comment>
<dbReference type="Proteomes" id="UP000632289">
    <property type="component" value="Unassembled WGS sequence"/>
</dbReference>
<reference evidence="1" key="1">
    <citation type="submission" date="2020-09" db="EMBL/GenBank/DDBJ databases">
        <title>Secondary metabolite and genome analysis of marine Streptomyces chumphonensis KK1-2T.</title>
        <authorList>
            <person name="Phongsopitanun W."/>
            <person name="Kanchanasin P."/>
            <person name="Pittayakhajonwut P."/>
            <person name="Suwanborirux K."/>
            <person name="Tanasupawat S."/>
        </authorList>
    </citation>
    <scope>NUCLEOTIDE SEQUENCE</scope>
    <source>
        <strain evidence="1">KK1-2</strain>
    </source>
</reference>
<dbReference type="EMBL" id="JACXYU010000001">
    <property type="protein sequence ID" value="MBD3930399.1"/>
    <property type="molecule type" value="Genomic_DNA"/>
</dbReference>
<evidence type="ECO:0000313" key="1">
    <source>
        <dbReference type="EMBL" id="MBD3930399.1"/>
    </source>
</evidence>
<protein>
    <submittedName>
        <fullName evidence="1">Uncharacterized protein</fullName>
    </submittedName>
</protein>
<sequence length="176" mass="19532">MRLVSEYTVRARPDRGVIEVYDADAFLGDDEALKLSRSRVVAGNGYHLYLRSLQPDIPVRVTVRLWDGPRPSPAACEGSTPVTLESATGELVVNRFTLGPAGGMRLPRPGVYEGHASWTGRRATADHYNRCLAQGAAEHWSPDRIGRAWADCPVVESYVLDLWYVREPEPPEGEED</sequence>
<organism evidence="1 2">
    <name type="scientific">Streptomyces chumphonensis</name>
    <dbReference type="NCBI Taxonomy" id="1214925"/>
    <lineage>
        <taxon>Bacteria</taxon>
        <taxon>Bacillati</taxon>
        <taxon>Actinomycetota</taxon>
        <taxon>Actinomycetes</taxon>
        <taxon>Kitasatosporales</taxon>
        <taxon>Streptomycetaceae</taxon>
        <taxon>Streptomyces</taxon>
    </lineage>
</organism>
<keyword evidence="2" id="KW-1185">Reference proteome</keyword>
<name>A0A927EV55_9ACTN</name>
<dbReference type="RefSeq" id="WP_191207681.1">
    <property type="nucleotide sequence ID" value="NZ_BAABKL010000039.1"/>
</dbReference>
<evidence type="ECO:0000313" key="2">
    <source>
        <dbReference type="Proteomes" id="UP000632289"/>
    </source>
</evidence>
<gene>
    <name evidence="1" type="ORF">IF129_02260</name>
</gene>
<accession>A0A927EV55</accession>
<dbReference type="AlphaFoldDB" id="A0A927EV55"/>